<organism evidence="1 2">
    <name type="scientific">Streptomyces mobaraensis</name>
    <name type="common">Streptoverticillium mobaraense</name>
    <dbReference type="NCBI Taxonomy" id="35621"/>
    <lineage>
        <taxon>Bacteria</taxon>
        <taxon>Bacillati</taxon>
        <taxon>Actinomycetota</taxon>
        <taxon>Actinomycetes</taxon>
        <taxon>Kitasatosporales</taxon>
        <taxon>Streptomycetaceae</taxon>
        <taxon>Streptomyces</taxon>
    </lineage>
</organism>
<dbReference type="OrthoDB" id="4261979at2"/>
<reference evidence="1 2" key="1">
    <citation type="journal article" date="2019" name="Microb. Cell Fact.">
        <title>Exploring novel herbicidin analogues by transcriptional regulator overexpression and MS/MS molecular networking.</title>
        <authorList>
            <person name="Shi Y."/>
            <person name="Gu R."/>
            <person name="Li Y."/>
            <person name="Wang X."/>
            <person name="Ren W."/>
            <person name="Li X."/>
            <person name="Wang L."/>
            <person name="Xie Y."/>
            <person name="Hong B."/>
        </authorList>
    </citation>
    <scope>NUCLEOTIDE SEQUENCE [LARGE SCALE GENOMIC DNA]</scope>
    <source>
        <strain evidence="1 2">US-43</strain>
    </source>
</reference>
<protein>
    <submittedName>
        <fullName evidence="1">Uncharacterized protein</fullName>
    </submittedName>
</protein>
<evidence type="ECO:0000313" key="2">
    <source>
        <dbReference type="Proteomes" id="UP000327000"/>
    </source>
</evidence>
<accession>A0A5N5VY21</accession>
<dbReference type="AlphaFoldDB" id="A0A5N5VY21"/>
<sequence>MALTADHFDRINTFLHARIDPLLDDACEADNTDLVIALTALARAVESNYVIGKDLFNGEGDELTRERDVELRWDALTVIAYEWQRHPDFVRAFELSADELGGVAPLPAAA</sequence>
<dbReference type="RefSeq" id="WP_152266119.1">
    <property type="nucleotide sequence ID" value="NZ_VOKX01000132.1"/>
</dbReference>
<dbReference type="EMBL" id="VOKX01000132">
    <property type="protein sequence ID" value="KAB7833565.1"/>
    <property type="molecule type" value="Genomic_DNA"/>
</dbReference>
<comment type="caution">
    <text evidence="1">The sequence shown here is derived from an EMBL/GenBank/DDBJ whole genome shotgun (WGS) entry which is preliminary data.</text>
</comment>
<name>A0A5N5VY21_STRMB</name>
<proteinExistence type="predicted"/>
<keyword evidence="2" id="KW-1185">Reference proteome</keyword>
<dbReference type="Proteomes" id="UP000327000">
    <property type="component" value="Unassembled WGS sequence"/>
</dbReference>
<evidence type="ECO:0000313" key="1">
    <source>
        <dbReference type="EMBL" id="KAB7833565.1"/>
    </source>
</evidence>
<gene>
    <name evidence="1" type="ORF">FRZ00_33525</name>
</gene>